<dbReference type="SUPFAM" id="SSF103481">
    <property type="entry name" value="Multidrug resistance efflux transporter EmrE"/>
    <property type="match status" value="1"/>
</dbReference>
<reference evidence="9" key="1">
    <citation type="journal article" date="2019" name="Plant J.">
        <title>Chlorella vulgaris genome assembly and annotation reveals the molecular basis for metabolic acclimation to high light conditions.</title>
        <authorList>
            <person name="Cecchin M."/>
            <person name="Marcolungo L."/>
            <person name="Rossato M."/>
            <person name="Girolomoni L."/>
            <person name="Cosentino E."/>
            <person name="Cuine S."/>
            <person name="Li-Beisson Y."/>
            <person name="Delledonne M."/>
            <person name="Ballottari M."/>
        </authorList>
    </citation>
    <scope>NUCLEOTIDE SEQUENCE</scope>
    <source>
        <strain evidence="9">211/11P</strain>
    </source>
</reference>
<dbReference type="Proteomes" id="UP001055712">
    <property type="component" value="Unassembled WGS sequence"/>
</dbReference>
<feature type="compositionally biased region" description="Low complexity" evidence="8">
    <location>
        <begin position="216"/>
        <end position="226"/>
    </location>
</feature>
<comment type="function">
    <text evidence="6 7">Acts as a Mg(2+) transporter. Can also transport other divalent cations such as Fe(2+), Sr(2+), Ba(2+), Mn(2+) and Co(2+) but to a much less extent than Mg(2+).</text>
</comment>
<organism evidence="9 10">
    <name type="scientific">Chlorella vulgaris</name>
    <name type="common">Green alga</name>
    <dbReference type="NCBI Taxonomy" id="3077"/>
    <lineage>
        <taxon>Eukaryota</taxon>
        <taxon>Viridiplantae</taxon>
        <taxon>Chlorophyta</taxon>
        <taxon>core chlorophytes</taxon>
        <taxon>Trebouxiophyceae</taxon>
        <taxon>Chlorellales</taxon>
        <taxon>Chlorellaceae</taxon>
        <taxon>Chlorella clade</taxon>
        <taxon>Chlorella</taxon>
    </lineage>
</organism>
<proteinExistence type="inferred from homology"/>
<keyword evidence="7" id="KW-1003">Cell membrane</keyword>
<comment type="caution">
    <text evidence="9">The sequence shown here is derived from an EMBL/GenBank/DDBJ whole genome shotgun (WGS) entry which is preliminary data.</text>
</comment>
<dbReference type="EMBL" id="SIDB01000009">
    <property type="protein sequence ID" value="KAI3428799.1"/>
    <property type="molecule type" value="Genomic_DNA"/>
</dbReference>
<dbReference type="InterPro" id="IPR008521">
    <property type="entry name" value="Mg_trans_NIPA"/>
</dbReference>
<comment type="subcellular location">
    <subcellularLocation>
        <location evidence="7">Cell membrane</location>
        <topology evidence="7">Multi-pass membrane protein</topology>
    </subcellularLocation>
    <subcellularLocation>
        <location evidence="7">Early endosome</location>
    </subcellularLocation>
    <subcellularLocation>
        <location evidence="1">Membrane</location>
        <topology evidence="1">Multi-pass membrane protein</topology>
    </subcellularLocation>
</comment>
<feature type="transmembrane region" description="Helical" evidence="7">
    <location>
        <begin position="130"/>
        <end position="148"/>
    </location>
</feature>
<evidence type="ECO:0000256" key="6">
    <source>
        <dbReference type="ARBA" id="ARBA00025284"/>
    </source>
</evidence>
<evidence type="ECO:0000256" key="3">
    <source>
        <dbReference type="ARBA" id="ARBA00022692"/>
    </source>
</evidence>
<feature type="transmembrane region" description="Helical" evidence="7">
    <location>
        <begin position="262"/>
        <end position="284"/>
    </location>
</feature>
<feature type="region of interest" description="Disordered" evidence="8">
    <location>
        <begin position="447"/>
        <end position="472"/>
    </location>
</feature>
<dbReference type="AlphaFoldDB" id="A0A9D4TLG8"/>
<name>A0A9D4TLG8_CHLVU</name>
<evidence type="ECO:0000256" key="4">
    <source>
        <dbReference type="ARBA" id="ARBA00022989"/>
    </source>
</evidence>
<dbReference type="GO" id="GO:0015095">
    <property type="term" value="F:magnesium ion transmembrane transporter activity"/>
    <property type="evidence" value="ECO:0007669"/>
    <property type="project" value="UniProtKB-UniRule"/>
</dbReference>
<evidence type="ECO:0000313" key="10">
    <source>
        <dbReference type="Proteomes" id="UP001055712"/>
    </source>
</evidence>
<comment type="similarity">
    <text evidence="2 7">Belongs to the NIPA (TC 2.A.7) family.</text>
</comment>
<evidence type="ECO:0000256" key="7">
    <source>
        <dbReference type="RuleBase" id="RU363078"/>
    </source>
</evidence>
<keyword evidence="7" id="KW-0460">Magnesium</keyword>
<dbReference type="GO" id="GO:0005769">
    <property type="term" value="C:early endosome"/>
    <property type="evidence" value="ECO:0007669"/>
    <property type="project" value="UniProtKB-SubCell"/>
</dbReference>
<evidence type="ECO:0000256" key="1">
    <source>
        <dbReference type="ARBA" id="ARBA00004141"/>
    </source>
</evidence>
<dbReference type="PANTHER" id="PTHR12570">
    <property type="match status" value="1"/>
</dbReference>
<keyword evidence="10" id="KW-1185">Reference proteome</keyword>
<keyword evidence="7" id="KW-0967">Endosome</keyword>
<feature type="region of interest" description="Disordered" evidence="8">
    <location>
        <begin position="206"/>
        <end position="228"/>
    </location>
</feature>
<evidence type="ECO:0000313" key="9">
    <source>
        <dbReference type="EMBL" id="KAI3428799.1"/>
    </source>
</evidence>
<feature type="transmembrane region" description="Helical" evidence="7">
    <location>
        <begin position="333"/>
        <end position="356"/>
    </location>
</feature>
<keyword evidence="7" id="KW-0813">Transport</keyword>
<feature type="transmembrane region" description="Helical" evidence="7">
    <location>
        <begin position="100"/>
        <end position="118"/>
    </location>
</feature>
<feature type="compositionally biased region" description="Polar residues" evidence="8">
    <location>
        <begin position="591"/>
        <end position="602"/>
    </location>
</feature>
<feature type="compositionally biased region" description="Gly residues" evidence="8">
    <location>
        <begin position="456"/>
        <end position="469"/>
    </location>
</feature>
<dbReference type="PANTHER" id="PTHR12570:SF9">
    <property type="entry name" value="MAGNESIUM TRANSPORTER NIPA8-RELATED"/>
    <property type="match status" value="1"/>
</dbReference>
<evidence type="ECO:0000256" key="8">
    <source>
        <dbReference type="SAM" id="MobiDB-lite"/>
    </source>
</evidence>
<dbReference type="InterPro" id="IPR037185">
    <property type="entry name" value="EmrE-like"/>
</dbReference>
<keyword evidence="3 7" id="KW-0812">Transmembrane</keyword>
<feature type="transmembrane region" description="Helical" evidence="7">
    <location>
        <begin position="304"/>
        <end position="321"/>
    </location>
</feature>
<dbReference type="GO" id="GO:0005886">
    <property type="term" value="C:plasma membrane"/>
    <property type="evidence" value="ECO:0007669"/>
    <property type="project" value="UniProtKB-SubCell"/>
</dbReference>
<accession>A0A9D4TLG8</accession>
<feature type="region of interest" description="Disordered" evidence="8">
    <location>
        <begin position="566"/>
        <end position="602"/>
    </location>
</feature>
<keyword evidence="5 7" id="KW-0472">Membrane</keyword>
<keyword evidence="7" id="KW-0406">Ion transport</keyword>
<evidence type="ECO:0000256" key="5">
    <source>
        <dbReference type="ARBA" id="ARBA00023136"/>
    </source>
</evidence>
<feature type="transmembrane region" description="Helical" evidence="7">
    <location>
        <begin position="6"/>
        <end position="27"/>
    </location>
</feature>
<keyword evidence="4 7" id="KW-1133">Transmembrane helix</keyword>
<feature type="transmembrane region" description="Helical" evidence="7">
    <location>
        <begin position="368"/>
        <end position="391"/>
    </location>
</feature>
<evidence type="ECO:0000256" key="2">
    <source>
        <dbReference type="ARBA" id="ARBA00007001"/>
    </source>
</evidence>
<gene>
    <name evidence="9" type="ORF">D9Q98_007618</name>
</gene>
<reference evidence="9" key="2">
    <citation type="submission" date="2020-11" db="EMBL/GenBank/DDBJ databases">
        <authorList>
            <person name="Cecchin M."/>
            <person name="Marcolungo L."/>
            <person name="Rossato M."/>
            <person name="Girolomoni L."/>
            <person name="Cosentino E."/>
            <person name="Cuine S."/>
            <person name="Li-Beisson Y."/>
            <person name="Delledonne M."/>
            <person name="Ballottari M."/>
        </authorList>
    </citation>
    <scope>NUCLEOTIDE SEQUENCE</scope>
    <source>
        <strain evidence="9">211/11P</strain>
        <tissue evidence="9">Whole cell</tissue>
    </source>
</reference>
<feature type="transmembrane region" description="Helical" evidence="7">
    <location>
        <begin position="168"/>
        <end position="186"/>
    </location>
</feature>
<dbReference type="Pfam" id="PF05653">
    <property type="entry name" value="Mg_trans_NIPA"/>
    <property type="match status" value="1"/>
</dbReference>
<protein>
    <recommendedName>
        <fullName evidence="7">Probable magnesium transporter</fullName>
    </recommendedName>
</protein>
<dbReference type="OrthoDB" id="165382at2759"/>
<sequence>MQTGTALLGLGSLGAALHVAGSVLIVFGQASVKTAHAIVDSTGAPSTWAVPRSHPQPPLWRRPDGKWRRQKAGSKAYSVGGWSAFALGNILRFIAMRFAAQTVLSGLGSLQFVIIPVASRFMLGIRASAATLLGVVVVLVGNALIILYGPAEVTFTLEQLRAQWASPAMTTFLLVLGGLLCLLQWLHYRITGGSMGLQPQPQLAATLEGGGGRAQSGGLQSSSGSGEVLPSDSQHLLAAGSGKWIDCNSKLGLAQLSREQDAVSVFAGALLFSAVASFVGAWSVLFSKSLTYVVTYMPASLTDWYSWFVLAAFLGTAAFWVRQSDRGLRFYPASLIMPLMQAFWMCMSVLEGGIYFEELVGLPSRHLALLLLGLLLALLGAIFMGIAGFVAEKPEHIFHYSAASSELTAADGGSSGGTDSLSLQSPAMVDVIVEKVHGASGRVDRLSSPVLRAGGSKNGYGHSGSGGPGLDVEASKRWWQQNSSGSGGSGGGIQLHASSDLRIELPHRDGSSTPQGLSPAAMARLEAVRSPTQQLLNRENSSSLDGLLPGGVTTAFDRVLGEEAAGVADPAGSGSTGGVQQPGESVVLLHTRTTSKGPLQRR</sequence>
<comment type="subunit">
    <text evidence="7">Homodimer.</text>
</comment>